<evidence type="ECO:0000256" key="12">
    <source>
        <dbReference type="SAM" id="Phobius"/>
    </source>
</evidence>
<dbReference type="GO" id="GO:0046872">
    <property type="term" value="F:metal ion binding"/>
    <property type="evidence" value="ECO:0007669"/>
    <property type="project" value="UniProtKB-KW"/>
</dbReference>
<comment type="cofactor">
    <cofactor evidence="1">
        <name>heme b</name>
        <dbReference type="ChEBI" id="CHEBI:60344"/>
    </cofactor>
</comment>
<evidence type="ECO:0000256" key="6">
    <source>
        <dbReference type="ARBA" id="ARBA00022723"/>
    </source>
</evidence>
<dbReference type="GeneID" id="107271396"/>
<evidence type="ECO:0000256" key="11">
    <source>
        <dbReference type="ARBA" id="ARBA00024225"/>
    </source>
</evidence>
<keyword evidence="6" id="KW-0479">Metal-binding</keyword>
<keyword evidence="14" id="KW-1185">Reference proteome</keyword>
<dbReference type="GO" id="GO:0140571">
    <property type="term" value="F:transmembrane ascorbate ferrireductase activity"/>
    <property type="evidence" value="ECO:0007669"/>
    <property type="project" value="UniProtKB-EC"/>
</dbReference>
<feature type="domain" description="Cytochrome b561" evidence="13">
    <location>
        <begin position="33"/>
        <end position="225"/>
    </location>
</feature>
<evidence type="ECO:0000256" key="2">
    <source>
        <dbReference type="ARBA" id="ARBA00004141"/>
    </source>
</evidence>
<evidence type="ECO:0000256" key="5">
    <source>
        <dbReference type="ARBA" id="ARBA00022692"/>
    </source>
</evidence>
<dbReference type="Pfam" id="PF03188">
    <property type="entry name" value="Cytochrom_B561"/>
    <property type="match status" value="1"/>
</dbReference>
<feature type="transmembrane region" description="Helical" evidence="12">
    <location>
        <begin position="100"/>
        <end position="120"/>
    </location>
</feature>
<keyword evidence="4" id="KW-0349">Heme</keyword>
<dbReference type="RefSeq" id="XP_015602840.1">
    <property type="nucleotide sequence ID" value="XM_015747354.2"/>
</dbReference>
<dbReference type="GO" id="GO:0140575">
    <property type="term" value="F:transmembrane monodehydroascorbate reductase activity"/>
    <property type="evidence" value="ECO:0007669"/>
    <property type="project" value="InterPro"/>
</dbReference>
<evidence type="ECO:0000256" key="4">
    <source>
        <dbReference type="ARBA" id="ARBA00022617"/>
    </source>
</evidence>
<evidence type="ECO:0000313" key="15">
    <source>
        <dbReference type="RefSeq" id="XP_015602840.1"/>
    </source>
</evidence>
<dbReference type="GO" id="GO:0016020">
    <property type="term" value="C:membrane"/>
    <property type="evidence" value="ECO:0007669"/>
    <property type="project" value="UniProtKB-SubCell"/>
</dbReference>
<organism evidence="14 15">
    <name type="scientific">Cephus cinctus</name>
    <name type="common">Wheat stem sawfly</name>
    <dbReference type="NCBI Taxonomy" id="211228"/>
    <lineage>
        <taxon>Eukaryota</taxon>
        <taxon>Metazoa</taxon>
        <taxon>Ecdysozoa</taxon>
        <taxon>Arthropoda</taxon>
        <taxon>Hexapoda</taxon>
        <taxon>Insecta</taxon>
        <taxon>Pterygota</taxon>
        <taxon>Neoptera</taxon>
        <taxon>Endopterygota</taxon>
        <taxon>Hymenoptera</taxon>
        <taxon>Cephoidea</taxon>
        <taxon>Cephidae</taxon>
        <taxon>Cephus</taxon>
    </lineage>
</organism>
<keyword evidence="9" id="KW-0408">Iron</keyword>
<evidence type="ECO:0000256" key="3">
    <source>
        <dbReference type="ARBA" id="ARBA00022448"/>
    </source>
</evidence>
<evidence type="ECO:0000256" key="7">
    <source>
        <dbReference type="ARBA" id="ARBA00022982"/>
    </source>
</evidence>
<dbReference type="AlphaFoldDB" id="A0AAJ7C678"/>
<evidence type="ECO:0000256" key="8">
    <source>
        <dbReference type="ARBA" id="ARBA00022989"/>
    </source>
</evidence>
<evidence type="ECO:0000259" key="13">
    <source>
        <dbReference type="PROSITE" id="PS50939"/>
    </source>
</evidence>
<feature type="transmembrane region" description="Helical" evidence="12">
    <location>
        <begin position="63"/>
        <end position="88"/>
    </location>
</feature>
<feature type="transmembrane region" description="Helical" evidence="12">
    <location>
        <begin position="169"/>
        <end position="188"/>
    </location>
</feature>
<dbReference type="InterPro" id="IPR045150">
    <property type="entry name" value="CYB561D1/2"/>
</dbReference>
<dbReference type="Proteomes" id="UP000694920">
    <property type="component" value="Unplaced"/>
</dbReference>
<evidence type="ECO:0000256" key="10">
    <source>
        <dbReference type="ARBA" id="ARBA00023136"/>
    </source>
</evidence>
<keyword evidence="5 12" id="KW-0812">Transmembrane</keyword>
<sequence>MSNPQVETGNSTVNLTDPKPKAGLKCSDIILIAINCVNHILILLVTGYIMYLTVKPFNTFDRHVLFCTIGYVLLMAEATVILAGENVWTICLTRRGNSHLHWILQLIGAASIIYGVYVVYDVKRVHFNSQHGITGLTSVVLMIVSIVLGVPALFAARLRRTVKPVVSKFIHNLLGISCFVVGIASQIMGYELNWMKARVPDEVILLFIIATVMVTVFSLIGALRSLWGQLLGLCR</sequence>
<dbReference type="KEGG" id="ccin:107271396"/>
<accession>A0AAJ7C678</accession>
<gene>
    <name evidence="15" type="primary">LOC107271396</name>
</gene>
<keyword evidence="8 12" id="KW-1133">Transmembrane helix</keyword>
<dbReference type="SMART" id="SM00665">
    <property type="entry name" value="B561"/>
    <property type="match status" value="1"/>
</dbReference>
<feature type="transmembrane region" description="Helical" evidence="12">
    <location>
        <begin position="203"/>
        <end position="227"/>
    </location>
</feature>
<feature type="transmembrane region" description="Helical" evidence="12">
    <location>
        <begin position="132"/>
        <end position="157"/>
    </location>
</feature>
<feature type="transmembrane region" description="Helical" evidence="12">
    <location>
        <begin position="29"/>
        <end position="51"/>
    </location>
</feature>
<dbReference type="PANTHER" id="PTHR15422">
    <property type="entry name" value="OS05G0565100 PROTEIN"/>
    <property type="match status" value="1"/>
</dbReference>
<dbReference type="InterPro" id="IPR006593">
    <property type="entry name" value="Cyt_b561/ferric_Rdtase_TM"/>
</dbReference>
<reference evidence="15" key="1">
    <citation type="submission" date="2025-08" db="UniProtKB">
        <authorList>
            <consortium name="RefSeq"/>
        </authorList>
    </citation>
    <scope>IDENTIFICATION</scope>
</reference>
<keyword evidence="10 12" id="KW-0472">Membrane</keyword>
<evidence type="ECO:0000313" key="14">
    <source>
        <dbReference type="Proteomes" id="UP000694920"/>
    </source>
</evidence>
<name>A0AAJ7C678_CEPCN</name>
<comment type="subcellular location">
    <subcellularLocation>
        <location evidence="2">Membrane</location>
        <topology evidence="2">Multi-pass membrane protein</topology>
    </subcellularLocation>
</comment>
<keyword evidence="7" id="KW-0249">Electron transport</keyword>
<dbReference type="Gene3D" id="1.20.120.1770">
    <property type="match status" value="1"/>
</dbReference>
<protein>
    <recommendedName>
        <fullName evidence="11">ascorbate ferrireductase (transmembrane)</fullName>
        <ecNumber evidence="11">7.2.1.3</ecNumber>
    </recommendedName>
</protein>
<keyword evidence="3" id="KW-0813">Transport</keyword>
<dbReference type="PANTHER" id="PTHR15422:SF43">
    <property type="entry name" value="ASCORBATE FERRIREDUCTASE (TRANSMEMBRANE)"/>
    <property type="match status" value="1"/>
</dbReference>
<dbReference type="EC" id="7.2.1.3" evidence="11"/>
<evidence type="ECO:0000256" key="9">
    <source>
        <dbReference type="ARBA" id="ARBA00023004"/>
    </source>
</evidence>
<dbReference type="PROSITE" id="PS50939">
    <property type="entry name" value="CYTOCHROME_B561"/>
    <property type="match status" value="1"/>
</dbReference>
<proteinExistence type="predicted"/>
<evidence type="ECO:0000256" key="1">
    <source>
        <dbReference type="ARBA" id="ARBA00001970"/>
    </source>
</evidence>